<gene>
    <name evidence="2" type="ORF">C8N47_110108</name>
</gene>
<dbReference type="Gene3D" id="3.10.20.740">
    <property type="match status" value="1"/>
</dbReference>
<dbReference type="SUPFAM" id="SSF54292">
    <property type="entry name" value="2Fe-2S ferredoxin-like"/>
    <property type="match status" value="1"/>
</dbReference>
<feature type="domain" description="2Fe-2S ferredoxin-type" evidence="1">
    <location>
        <begin position="1"/>
        <end position="77"/>
    </location>
</feature>
<dbReference type="AlphaFoldDB" id="A0A2T5C0T6"/>
<comment type="caution">
    <text evidence="2">The sequence shown here is derived from an EMBL/GenBank/DDBJ whole genome shotgun (WGS) entry which is preliminary data.</text>
</comment>
<dbReference type="InterPro" id="IPR036010">
    <property type="entry name" value="2Fe-2S_ferredoxin-like_sf"/>
</dbReference>
<dbReference type="RefSeq" id="WP_107822663.1">
    <property type="nucleotide sequence ID" value="NZ_OY782574.1"/>
</dbReference>
<evidence type="ECO:0000313" key="3">
    <source>
        <dbReference type="Proteomes" id="UP000243525"/>
    </source>
</evidence>
<reference evidence="2 3" key="1">
    <citation type="submission" date="2018-04" db="EMBL/GenBank/DDBJ databases">
        <title>Genomic Encyclopedia of Archaeal and Bacterial Type Strains, Phase II (KMG-II): from individual species to whole genera.</title>
        <authorList>
            <person name="Goeker M."/>
        </authorList>
    </citation>
    <scope>NUCLEOTIDE SEQUENCE [LARGE SCALE GENOMIC DNA]</scope>
    <source>
        <strain evidence="2 3">DSM 28823</strain>
    </source>
</reference>
<protein>
    <submittedName>
        <fullName evidence="2">Dihydroprymidine dehydrogenase-like protein</fullName>
    </submittedName>
</protein>
<keyword evidence="3" id="KW-1185">Reference proteome</keyword>
<dbReference type="EMBL" id="QAAD01000010">
    <property type="protein sequence ID" value="PTN08222.1"/>
    <property type="molecule type" value="Genomic_DNA"/>
</dbReference>
<proteinExistence type="predicted"/>
<dbReference type="GO" id="GO:0051536">
    <property type="term" value="F:iron-sulfur cluster binding"/>
    <property type="evidence" value="ECO:0007669"/>
    <property type="project" value="InterPro"/>
</dbReference>
<dbReference type="SUPFAM" id="SSF54862">
    <property type="entry name" value="4Fe-4S ferredoxins"/>
    <property type="match status" value="1"/>
</dbReference>
<dbReference type="CDD" id="cd00207">
    <property type="entry name" value="fer2"/>
    <property type="match status" value="1"/>
</dbReference>
<dbReference type="InterPro" id="IPR001041">
    <property type="entry name" value="2Fe-2S_ferredoxin-type"/>
</dbReference>
<dbReference type="Pfam" id="PF13510">
    <property type="entry name" value="Fer2_4"/>
    <property type="match status" value="1"/>
</dbReference>
<dbReference type="PROSITE" id="PS51085">
    <property type="entry name" value="2FE2S_FER_2"/>
    <property type="match status" value="1"/>
</dbReference>
<dbReference type="Gene3D" id="3.30.70.20">
    <property type="match status" value="1"/>
</dbReference>
<evidence type="ECO:0000313" key="2">
    <source>
        <dbReference type="EMBL" id="PTN08222.1"/>
    </source>
</evidence>
<sequence length="328" mass="36103">MQILINGKTVTAQEGETILKIAERIGYSIPTLCYADGAKHKSSCMVCAVKNTQNGQIIPSCSTVATDGMQLDTESDEIQQIRLMSLELLLSDHRADCEAPCSMVCPKGLDVERMLSFYDAEDYQAAYDVIAGAFQLPEVGCDSCKAPCEKACRRGTVDEPVAIRKIIHEVVDLFADKTDLGGKDKFNIDKKLFQSKLGRFSDDEKERLKETVTTKSSCLHCACSGKSDCKLREYSSAAGIKRTRYGLSSTLPVMQKEHVTGNLWFEQAKCVRCGLCVYNSTNGFTFKDRGFGMQVVIPTENKGNVSEKLAQLCPSGALYFSTKTPVEK</sequence>
<accession>A0A2T5C0T6</accession>
<dbReference type="Proteomes" id="UP000243525">
    <property type="component" value="Unassembled WGS sequence"/>
</dbReference>
<dbReference type="InterPro" id="IPR028261">
    <property type="entry name" value="DPD_II"/>
</dbReference>
<dbReference type="OrthoDB" id="9798098at2"/>
<evidence type="ECO:0000259" key="1">
    <source>
        <dbReference type="PROSITE" id="PS51085"/>
    </source>
</evidence>
<dbReference type="Pfam" id="PF14691">
    <property type="entry name" value="Fer4_20"/>
    <property type="match status" value="1"/>
</dbReference>
<dbReference type="SUPFAM" id="SSF46548">
    <property type="entry name" value="alpha-helical ferredoxin"/>
    <property type="match status" value="1"/>
</dbReference>
<organism evidence="2 3">
    <name type="scientific">Mangrovibacterium marinum</name>
    <dbReference type="NCBI Taxonomy" id="1639118"/>
    <lineage>
        <taxon>Bacteria</taxon>
        <taxon>Pseudomonadati</taxon>
        <taxon>Bacteroidota</taxon>
        <taxon>Bacteroidia</taxon>
        <taxon>Marinilabiliales</taxon>
        <taxon>Prolixibacteraceae</taxon>
        <taxon>Mangrovibacterium</taxon>
    </lineage>
</organism>
<name>A0A2T5C0T6_9BACT</name>